<organism evidence="4 5">
    <name type="scientific">Luteolibacter ambystomatis</name>
    <dbReference type="NCBI Taxonomy" id="2824561"/>
    <lineage>
        <taxon>Bacteria</taxon>
        <taxon>Pseudomonadati</taxon>
        <taxon>Verrucomicrobiota</taxon>
        <taxon>Verrucomicrobiia</taxon>
        <taxon>Verrucomicrobiales</taxon>
        <taxon>Verrucomicrobiaceae</taxon>
        <taxon>Luteolibacter</taxon>
    </lineage>
</organism>
<dbReference type="Pfam" id="PF13403">
    <property type="entry name" value="Hint_2"/>
    <property type="match status" value="1"/>
</dbReference>
<feature type="signal peptide" evidence="1">
    <location>
        <begin position="1"/>
        <end position="25"/>
    </location>
</feature>
<dbReference type="RefSeq" id="WP_211630482.1">
    <property type="nucleotide sequence ID" value="NZ_CP073100.1"/>
</dbReference>
<feature type="domain" description="DUF6531" evidence="3">
    <location>
        <begin position="1489"/>
        <end position="1562"/>
    </location>
</feature>
<dbReference type="InterPro" id="IPR045351">
    <property type="entry name" value="DUF6531"/>
</dbReference>
<evidence type="ECO:0000313" key="4">
    <source>
        <dbReference type="EMBL" id="QUE50342.1"/>
    </source>
</evidence>
<dbReference type="NCBIfam" id="TIGR01443">
    <property type="entry name" value="intein_Cterm"/>
    <property type="match status" value="1"/>
</dbReference>
<proteinExistence type="predicted"/>
<reference evidence="4" key="1">
    <citation type="submission" date="2021-04" db="EMBL/GenBank/DDBJ databases">
        <title>Luteolibacter sp. 32A isolated from the skin of an Anderson's salamander (Ambystoma andersonii).</title>
        <authorList>
            <person name="Spergser J."/>
            <person name="Busse H.-J."/>
        </authorList>
    </citation>
    <scope>NUCLEOTIDE SEQUENCE</scope>
    <source>
        <strain evidence="4">32A</strain>
    </source>
</reference>
<dbReference type="KEGG" id="lamb:KBB96_15905"/>
<keyword evidence="4" id="KW-0378">Hydrolase</keyword>
<keyword evidence="4" id="KW-0255">Endonuclease</keyword>
<dbReference type="EMBL" id="CP073100">
    <property type="protein sequence ID" value="QUE50342.1"/>
    <property type="molecule type" value="Genomic_DNA"/>
</dbReference>
<protein>
    <submittedName>
        <fullName evidence="4">HNH endonuclease</fullName>
    </submittedName>
</protein>
<name>A0A975IYK8_9BACT</name>
<dbReference type="InterPro" id="IPR028992">
    <property type="entry name" value="Hedgehog/Intein_dom"/>
</dbReference>
<keyword evidence="1" id="KW-0732">Signal</keyword>
<dbReference type="CDD" id="cd00081">
    <property type="entry name" value="Hint"/>
    <property type="match status" value="1"/>
</dbReference>
<keyword evidence="4" id="KW-0540">Nuclease</keyword>
<dbReference type="Proteomes" id="UP000676169">
    <property type="component" value="Chromosome"/>
</dbReference>
<dbReference type="Pfam" id="PF20148">
    <property type="entry name" value="DUF6531"/>
    <property type="match status" value="1"/>
</dbReference>
<dbReference type="NCBIfam" id="TIGR03696">
    <property type="entry name" value="Rhs_assc_core"/>
    <property type="match status" value="1"/>
</dbReference>
<dbReference type="PROSITE" id="PS50818">
    <property type="entry name" value="INTEIN_C_TER"/>
    <property type="match status" value="1"/>
</dbReference>
<feature type="chain" id="PRO_5037838245" evidence="1">
    <location>
        <begin position="26"/>
        <end position="3619"/>
    </location>
</feature>
<dbReference type="PANTHER" id="PTHR32305">
    <property type="match status" value="1"/>
</dbReference>
<dbReference type="GO" id="GO:0004519">
    <property type="term" value="F:endonuclease activity"/>
    <property type="evidence" value="ECO:0007669"/>
    <property type="project" value="UniProtKB-KW"/>
</dbReference>
<dbReference type="PANTHER" id="PTHR32305:SF15">
    <property type="entry name" value="PROTEIN RHSA-RELATED"/>
    <property type="match status" value="1"/>
</dbReference>
<dbReference type="SUPFAM" id="SSF51294">
    <property type="entry name" value="Hedgehog/intein (Hint) domain"/>
    <property type="match status" value="1"/>
</dbReference>
<dbReference type="InterPro" id="IPR032869">
    <property type="entry name" value="WHH_dom_containing"/>
</dbReference>
<dbReference type="InterPro" id="IPR030934">
    <property type="entry name" value="Intein_C"/>
</dbReference>
<keyword evidence="5" id="KW-1185">Reference proteome</keyword>
<dbReference type="InterPro" id="IPR036844">
    <property type="entry name" value="Hint_dom_sf"/>
</dbReference>
<gene>
    <name evidence="4" type="ORF">KBB96_15905</name>
</gene>
<dbReference type="SUPFAM" id="SSF54001">
    <property type="entry name" value="Cysteine proteinases"/>
    <property type="match status" value="1"/>
</dbReference>
<dbReference type="InterPro" id="IPR022385">
    <property type="entry name" value="Rhs_assc_core"/>
</dbReference>
<evidence type="ECO:0000259" key="3">
    <source>
        <dbReference type="Pfam" id="PF20148"/>
    </source>
</evidence>
<dbReference type="InterPro" id="IPR038765">
    <property type="entry name" value="Papain-like_cys_pep_sf"/>
</dbReference>
<dbReference type="Pfam" id="PF14414">
    <property type="entry name" value="WHH"/>
    <property type="match status" value="1"/>
</dbReference>
<dbReference type="InterPro" id="IPR050708">
    <property type="entry name" value="T6SS_VgrG/RHS"/>
</dbReference>
<dbReference type="InterPro" id="IPR031325">
    <property type="entry name" value="RHS_repeat"/>
</dbReference>
<accession>A0A975IYK8</accession>
<dbReference type="Gene3D" id="2.170.16.10">
    <property type="entry name" value="Hedgehog/Intein (Hint) domain"/>
    <property type="match status" value="2"/>
</dbReference>
<evidence type="ECO:0000259" key="2">
    <source>
        <dbReference type="Pfam" id="PF13403"/>
    </source>
</evidence>
<feature type="domain" description="Hedgehog/Intein (Hint)" evidence="2">
    <location>
        <begin position="3276"/>
        <end position="3308"/>
    </location>
</feature>
<dbReference type="Pfam" id="PF05593">
    <property type="entry name" value="RHS_repeat"/>
    <property type="match status" value="1"/>
</dbReference>
<dbReference type="Gene3D" id="2.180.10.10">
    <property type="entry name" value="RHS repeat-associated core"/>
    <property type="match status" value="4"/>
</dbReference>
<evidence type="ECO:0000256" key="1">
    <source>
        <dbReference type="SAM" id="SignalP"/>
    </source>
</evidence>
<evidence type="ECO:0000313" key="5">
    <source>
        <dbReference type="Proteomes" id="UP000676169"/>
    </source>
</evidence>
<sequence length="3619" mass="390774">MKFIGLFRGVACVAAAILTIGATFAQTNSNATGARITRGLVPAQRVIIPADQQKGIALGETGNNADLFGDPNAAESTLPWFCRTQRTDLYVSPGPGITMTLQNPAAAYGDAGGGTPLYTDREYRLGVYGGGRSTTNKGVFRIRAYQKSQFSGTAVGVLPSDTTEFELPVPGEPAWSDFLAAGGKKEISFHGLQLFVEIYSEITQQAQQAGNFAPYVITHRGSDPDYYYIIDYKGWILPGTPMASTSNPVLAANAAFQPMYAINFTSRSPWKSKYIDLPHFTGEPLPSEYLGLSQQELSGVGGYAPPAIPSSYQSATVLDDTPELRQHPKLDKLVDDLNNDPVAIANYVHNEIALIDPLGYNEDGQTDPRGIWAGGMNRSAFGTYMEGAGNPWEQCALLVYMLRKANVPAVYVEPHKDDLLMLDTQLEKILGLRVQGAVDNAGQARMPVEVPVHYPWVAAWIQSENRWVHLYPWIKDTSVVEGENLYDYFPDDCKSGVEWVAKYLKGNDSNILTDQVSSNLPNGNGDFVIEAENFNENIPSTAAPASQWFNRDTDDVGGWMQAVNRDNLKDYNGPPENLSLDTAPVLEYVLDIPVATTYYVWIKGNASSAAGAPPRFDKCRIFFDGTLLGSADLPNSAGWNWAGTKTTGGKISFSASSTGRHKIRIGVESVGFGVDKILVTTNSSFTPTGDGGEGSKRTSVLPNVPSFQFKRFATQQLASKGVNYEDVGMKYLDRKLNRTSFDEFPRPYRLNAAAHTVYGRLIDRPNTFDTVRVVVNRVANPAENIPAIKLDSEEWFSMDLHCRPFFVHTGGGIGSQSQPSYGFKLGLWLFPYRGKLPISKFVNPNPEIGDFHNSGNRTWMQVQSAYFGYVAPYHYPNSHVTKDFINDPTINIEVIHVRQSRYLRGDVASVEMLSQGAGYTSAPTVIIDPPANIEKIAGYRNAVGIATISNGAVTGVTISDPGYGYDYDVAPPKITFQGGGGANATGVVHLSTPSQPRSVDSNGVWTSPLGVNPKQVIISRPVIADGDLGAICLTFGRVSQRMLDYLAECYRQVPGAPTQQSDMFKSAASAYLMGMEYYKRVGEFAVNNSRLHKHQVFSYYAAGLSKLQASIGSYFLDVDSNGKSFHAFNCVFPGKYVPVSAGPYPPNQIPPGGYTEAPAYVRASVDMFFSEVASASRGMVHTDNDLPQDPHRTDMTQLMISEISAQEHQVINDYYKEAASVSTVKLLQRAQALPERVSPNTGVLTLTKNNYASEGEKTYTKGAVSKKLKDWAPSIWSEVQTAFNDPQEGDYAKAYITPGNVNSAGLSYDGVGAMVLQPSVTGAYITSGPNYTNGGFGSTFDTPYYGSDYIGGGTLSLGSSGYSYSYFDSGSSYVAPASYSTWDYSSTYSNLSSSIYSPTNYQTYAWTQQATDYGFSSLGISDYFRETESRGAMGSSSFFGSIMVTGFSTYEAVYNGIGGAISSVGGGIDSVGRFISDNMSSTVGGWVSDPVDVVRGDFYVDAIDLTLPGPMPLQLRRNYSSLSTSDSQFGHGWKSSIMPFIGVSEDSDLLYAAEADGSVIAYRVDAADPTAFVPTMADNPSLKNLNEGGAGTSSNPMNNRIVKSTEGSSTIYTLSGPNGGVRRFKVKSFPIGSGANAITRERPYLESWKDAQGNMLSFTYYGDGPSPDTGAADYGQLAKISASNGNALGFNYDTYGHIAEAWTQDGRRVAYEYDLQGDLVKVTLPDGATHQYAYGQETTVASGETVQTSNHLLIRESKPEGRMLENDYDDSRRVIKQRAIVDSSAVPVQNAEFIYANTKNETTKTLSGTTTVKDAYGRSTVFTYVDGLITSEDDPETPAETREWYGANETGAGAYPRSLKKITDRRGVVKAFKYDSKGNVIEKSLGTDATPADIDGDGVASSGEKSVTTWTYNDRCLPVTQTDPSGMTTKWFYDDSLYPYLASRVEKWVGATLVSKVVRQFGARTGTSRYAKGLVEWEKTAEGSADESRIDWDYDDRGFATVKTSRTGTDDPDVAVLLKHNLRGELIEEKQTGAGDRPDQKWSYTYDAMGRRTIAQRQAGSLKSIVQTYYTLNGEVEWTDGMRTGVNDRVLNRYDKNGRLSERLQWLSAAKADGSGVETPQGDAAVATTFYSYDKFNNLIEVRTPRRNSIAAEYDGIGRATRVDYYSGYKGSGGVVKASRWLAYEPGGQVSQETSTLGGVTKCYYNARGQLRKRENSDGSIHEWRYYADGRPAKEILPNGSYKELVYDDANRTVTERLKSSAGTVLKTAVSVFDRRGNLTSETKGGFTTTTAYDGLSRPRTITGPPATSQAARRIDIFRYPDPLGRETRMTNALNEVTISLSDALGRVESVEIQDSAGHTVSKATTSYTPDFNGTTTTVGTGADALVSHTWTDTAGNVVLQSMADGTYSTTTYEAGETPIVQRDRAGNITTRTFDWQGNVLSEVRPGALQVNMVYDGAGNLLERQMPGGMTEKSIYDTAGRLTSNKLAQGTSTTRLTTFDYYPASHAWAGMLKSSTNAANVITTNAYDDCLRLASSTSTGPDPEDALTKSITYDELGNPNSISETGIGGTTVVTRSSDSSGLLLNETVSVGGTVQSDISQTLDAAGRRTGRTIADFTQTFGYRADGRMISTSVGSQTFASGFSTAGLLASRSGPYQNEAIGRDTLGRTTSRGLRVAGSLALQETTPQIGTTLGWSALDKVNQLQINRWGAGAWNELRKYEYDASYRLVSESYPQRPGASGNEVDQFYYDSNTFKSTGGAGVLVGRKRQSDGLAWKSAQLPVSGDFAREKSVTYEGKPRPVALSGTAFGAQTVRVDVDGVPAAVTFPGWQDSVGAWSASVALAKGSHTLTAVATHPSGWTAPAATSQFTVAPQNDVQTVGYDEIGRVISRSWTSGMAQALTWDPAGRLVKVVQTGVNPSVWTALYDGLNRRIRTTFTPQGSQTFTVREVYDPNVEFLSIGQGVSTGSGAVGWSWKAYSVDRSGSFGGLGGLGGLQAVRDSAGIWRGIASDWWGNTVGWFDTPGGALQWSNVRFGAWGAMAGWNTAVQDSAVPLHQLLGYRGLTTDPPGFLQMGLRPYEPVSGTWLAPDPMGHAGSLSLYDYCGNDPINQADPDGRFGKAVERGGAWVASTGNAISAGVAQALTGYSGPGGLTGSQIYTNYMFSPAGQLHAQQLDLAFEWIPGVNVAKWAVEGVTGRNFFTGADLTAAQQISSTFNASTAILSTSIGLWESTASSSVGAGSVFTVNPDGPKVGFQNSASNPYSPVSAVEKMPAVPGFCFVGGTEIATAAGARTIESLQVGDRVLTTDDASTTEVDPASWKKITLRMPNPECPSDLVDLSLLRSDEWIALTGAAPGRQVWIALEEMGLQGFAEVREIAPCPRISEGTGRVVLSTITHLNTFVMEVRMQGRADTLRLTDRHRLYSATRQDWVATSELKPGEELRTREGVEKVESVLPVTGIHRVYNLEVETVHSYFAGDAKVLSHNESGCSATSNQVGHLRNATGGVDFSNSPHLYPVGEGQSNIVQIEYTGTRSRDYKAANIAAGLGETSKAPQGYTWHHLDDYDPVTNTGSMQLVERPAHEATYPHRGGVSQYESAFGVPYDLSDPARASIRAAGLAIPGK</sequence>